<accession>A0A0W1AQ70</accession>
<reference evidence="2 3" key="1">
    <citation type="journal article" date="2015" name="Int. Biodeterior. Biodegradation">
        <title>Physiological and genetic screening methods for the isolation of methyl tert-butyl ether-degrading bacteria for bioremediation purposes.</title>
        <authorList>
            <person name="Guisado I.M."/>
            <person name="Purswani J."/>
            <person name="Gonzalez Lopez J."/>
            <person name="Pozo C."/>
        </authorList>
    </citation>
    <scope>NUCLEOTIDE SEQUENCE [LARGE SCALE GENOMIC DNA]</scope>
    <source>
        <strain evidence="2 3">SH7</strain>
    </source>
</reference>
<dbReference type="AlphaFoldDB" id="A0A0W1AQ70"/>
<dbReference type="InterPro" id="IPR012338">
    <property type="entry name" value="Beta-lactam/transpept-like"/>
</dbReference>
<protein>
    <submittedName>
        <fullName evidence="2">Serine hydrolase</fullName>
    </submittedName>
</protein>
<dbReference type="EMBL" id="LCZJ02000065">
    <property type="protein sequence ID" value="KTD83497.1"/>
    <property type="molecule type" value="Genomic_DNA"/>
</dbReference>
<dbReference type="PANTHER" id="PTHR43283:SF7">
    <property type="entry name" value="BETA-LACTAMASE-RELATED DOMAIN-CONTAINING PROTEIN"/>
    <property type="match status" value="1"/>
</dbReference>
<name>A0A0W1AQ70_9BACL</name>
<feature type="domain" description="Beta-lactamase-related" evidence="1">
    <location>
        <begin position="49"/>
        <end position="322"/>
    </location>
</feature>
<organism evidence="2 3">
    <name type="scientific">Paenibacillus etheri</name>
    <dbReference type="NCBI Taxonomy" id="1306852"/>
    <lineage>
        <taxon>Bacteria</taxon>
        <taxon>Bacillati</taxon>
        <taxon>Bacillota</taxon>
        <taxon>Bacilli</taxon>
        <taxon>Bacillales</taxon>
        <taxon>Paenibacillaceae</taxon>
        <taxon>Paenibacillus</taxon>
    </lineage>
</organism>
<evidence type="ECO:0000259" key="1">
    <source>
        <dbReference type="Pfam" id="PF00144"/>
    </source>
</evidence>
<dbReference type="RefSeq" id="WP_060626767.1">
    <property type="nucleotide sequence ID" value="NZ_LCZJ02000065.1"/>
</dbReference>
<dbReference type="GO" id="GO:0016787">
    <property type="term" value="F:hydrolase activity"/>
    <property type="evidence" value="ECO:0007669"/>
    <property type="project" value="UniProtKB-KW"/>
</dbReference>
<evidence type="ECO:0000313" key="2">
    <source>
        <dbReference type="EMBL" id="KTD83497.1"/>
    </source>
</evidence>
<dbReference type="InterPro" id="IPR050789">
    <property type="entry name" value="Diverse_Enzym_Activities"/>
</dbReference>
<evidence type="ECO:0000313" key="3">
    <source>
        <dbReference type="Proteomes" id="UP000054709"/>
    </source>
</evidence>
<dbReference type="Proteomes" id="UP000054709">
    <property type="component" value="Unassembled WGS sequence"/>
</dbReference>
<dbReference type="OrthoDB" id="9773047at2"/>
<proteinExistence type="predicted"/>
<dbReference type="Pfam" id="PF00144">
    <property type="entry name" value="Beta-lactamase"/>
    <property type="match status" value="1"/>
</dbReference>
<keyword evidence="3" id="KW-1185">Reference proteome</keyword>
<dbReference type="Gene3D" id="3.40.710.10">
    <property type="entry name" value="DD-peptidase/beta-lactamase superfamily"/>
    <property type="match status" value="1"/>
</dbReference>
<keyword evidence="2" id="KW-0378">Hydrolase</keyword>
<sequence>MGQPTPLLTSSYNVVPAMTTALPEETATRLEGLEQAHIAIQKEYPKMHSMLIARHGKLIFERYYGNYHAGTLNDLRSATKSFISAITGIAIDRGDIHNIDVSVSKILRKYVPYLHSPHLSKITLRHLLTMTSGFSWITGKKLGEPFVRNLHRSRRWGSFALSMNIIPEHIGQFQYRSIDSHLISMILSESTGLDAFTYAAEHLFSPLQIAHTAWLQSPEGHSMGHIGLYLNSRDMAKFGICLLNNGVFANQQIIPKHWLQEALTAQTTGYPAFGDYGYQFWMGTMSGQPYKLAHGHGGQQILLLPKLDAVVVFTAESKTNNWKSPRKLLEKYIIPTMS</sequence>
<comment type="caution">
    <text evidence="2">The sequence shown here is derived from an EMBL/GenBank/DDBJ whole genome shotgun (WGS) entry which is preliminary data.</text>
</comment>
<dbReference type="InterPro" id="IPR001466">
    <property type="entry name" value="Beta-lactam-related"/>
</dbReference>
<gene>
    <name evidence="2" type="ORF">UQ64_02360</name>
</gene>
<dbReference type="PANTHER" id="PTHR43283">
    <property type="entry name" value="BETA-LACTAMASE-RELATED"/>
    <property type="match status" value="1"/>
</dbReference>
<dbReference type="SUPFAM" id="SSF56601">
    <property type="entry name" value="beta-lactamase/transpeptidase-like"/>
    <property type="match status" value="1"/>
</dbReference>